<dbReference type="Pfam" id="PF19044">
    <property type="entry name" value="P-loop_TraG"/>
    <property type="match status" value="1"/>
</dbReference>
<comment type="caution">
    <text evidence="2">The sequence shown here is derived from an EMBL/GenBank/DDBJ whole genome shotgun (WGS) entry which is preliminary data.</text>
</comment>
<dbReference type="CDD" id="cd01127">
    <property type="entry name" value="TrwB_TraG_TraD_VirD4"/>
    <property type="match status" value="1"/>
</dbReference>
<organism evidence="2 3">
    <name type="scientific">Tetragenococcus halophilus</name>
    <name type="common">Pediococcus halophilus</name>
    <dbReference type="NCBI Taxonomy" id="51669"/>
    <lineage>
        <taxon>Bacteria</taxon>
        <taxon>Bacillati</taxon>
        <taxon>Bacillota</taxon>
        <taxon>Bacilli</taxon>
        <taxon>Lactobacillales</taxon>
        <taxon>Enterococcaceae</taxon>
        <taxon>Tetragenococcus</taxon>
    </lineage>
</organism>
<name>A0AB35HRB2_TETHA</name>
<evidence type="ECO:0000259" key="1">
    <source>
        <dbReference type="Pfam" id="PF19044"/>
    </source>
</evidence>
<evidence type="ECO:0000313" key="3">
    <source>
        <dbReference type="Proteomes" id="UP001057280"/>
    </source>
</evidence>
<dbReference type="InterPro" id="IPR043964">
    <property type="entry name" value="P-loop_TraG"/>
</dbReference>
<gene>
    <name evidence="2" type="ORF">HXW75_09860</name>
</gene>
<evidence type="ECO:0000313" key="2">
    <source>
        <dbReference type="EMBL" id="MCO8298776.1"/>
    </source>
</evidence>
<proteinExistence type="predicted"/>
<dbReference type="InterPro" id="IPR051162">
    <property type="entry name" value="T4SS_component"/>
</dbReference>
<dbReference type="Gene3D" id="1.10.8.730">
    <property type="match status" value="1"/>
</dbReference>
<dbReference type="Gene3D" id="3.40.50.300">
    <property type="entry name" value="P-loop containing nucleotide triphosphate hydrolases"/>
    <property type="match status" value="1"/>
</dbReference>
<dbReference type="EMBL" id="JACACB010000032">
    <property type="protein sequence ID" value="MCO8298776.1"/>
    <property type="molecule type" value="Genomic_DNA"/>
</dbReference>
<dbReference type="PANTHER" id="PTHR30121:SF6">
    <property type="entry name" value="SLR6007 PROTEIN"/>
    <property type="match status" value="1"/>
</dbReference>
<sequence>MNFSNTLTNFSSILSSMKKGNQENEEIEIIEKPKEDFTSVIDKDNLHAIFPFAWEQYPNYVQSGDNYMRVIAIADYPKKVYGNWLSELKRKKGAIDIVQYIDSANNNQMIEYYKKTIENKEAEKLNTFDPYKKKVLQKFIDSANMQLDKHLDNSTTFVYQHMFVYLRGNTLKELDDLTDNVKNTLNKLQMKPLVPVKATFQAFWSTMPIAENLLGDYTFKESNTEVASSMFPFDDAEILDLKQRSDVEGVNKDTNSLIAIDMLDRNKTLNQNMVVIGTSGVGKTTYMIQKILRYAIQDYQIYIIDPENEYTDIVEALGGAVLHMSSNAKTKINPLQIFSEEILSADEAVTSLNMLLKDKIQRLKGFFQVLKTDITQVEQAILDDVVKQAYINSGILKYERLSQVPNEEFPTLSDIYDQIEKLKDREPNKFNRIEDFYYILESYTKGSNTLFNGHTNVGLKGSIVSFDLKPLQNEKEVQAAAYLNTFEFLWDEITKDKKTKKKLFVDEFHFLTQHEQAATFFQQAYKRFRKYNAGAIAGTQQIQDVIEGTTDQGQNIGEAIIGNSFTNVFFGLNGKGVDDVITKLRMTFSEKEKKLLEKRRQGEALMIYGSQRAFMKVELTEEELRLIDPEKYQNIYNRSDSNQPDYSNRIIMTPSESALLLSEEE</sequence>
<accession>A0AB35HRB2</accession>
<protein>
    <submittedName>
        <fullName evidence="2">DUF87 domain-containing protein</fullName>
    </submittedName>
</protein>
<dbReference type="PANTHER" id="PTHR30121">
    <property type="entry name" value="UNCHARACTERIZED PROTEIN YJGR-RELATED"/>
    <property type="match status" value="1"/>
</dbReference>
<dbReference type="AlphaFoldDB" id="A0AB35HRB2"/>
<reference evidence="2" key="1">
    <citation type="submission" date="2020-06" db="EMBL/GenBank/DDBJ databases">
        <authorList>
            <person name="Link T."/>
            <person name="Ehrmann M."/>
        </authorList>
    </citation>
    <scope>NUCLEOTIDE SEQUENCE</scope>
    <source>
        <strain evidence="2">TMW 2.2257</strain>
    </source>
</reference>
<dbReference type="SUPFAM" id="SSF52540">
    <property type="entry name" value="P-loop containing nucleoside triphosphate hydrolases"/>
    <property type="match status" value="1"/>
</dbReference>
<dbReference type="InterPro" id="IPR027417">
    <property type="entry name" value="P-loop_NTPase"/>
</dbReference>
<dbReference type="Proteomes" id="UP001057280">
    <property type="component" value="Unassembled WGS sequence"/>
</dbReference>
<feature type="domain" description="TraG P-loop" evidence="1">
    <location>
        <begin position="263"/>
        <end position="573"/>
    </location>
</feature>
<reference evidence="2" key="2">
    <citation type="journal article" date="2021" name="BMC Microbiol.">
        <title>The diversity among the species Tetragenococcus halophilus including new isolates from a lupine seed fermentation.</title>
        <authorList>
            <person name="Link T."/>
            <person name="Vogel R.F."/>
            <person name="Ehrmann M.A."/>
        </authorList>
    </citation>
    <scope>NUCLEOTIDE SEQUENCE</scope>
    <source>
        <strain evidence="2">TMW 2.2257</strain>
    </source>
</reference>